<dbReference type="GO" id="GO:0015031">
    <property type="term" value="P:protein transport"/>
    <property type="evidence" value="ECO:0007669"/>
    <property type="project" value="UniProtKB-KW"/>
</dbReference>
<protein>
    <recommendedName>
        <fullName evidence="2 6">Ubiquitin-like protein ATG12</fullName>
    </recommendedName>
</protein>
<keyword evidence="6" id="KW-0813">Transport</keyword>
<dbReference type="GO" id="GO:0000045">
    <property type="term" value="P:autophagosome assembly"/>
    <property type="evidence" value="ECO:0007669"/>
    <property type="project" value="InterPro"/>
</dbReference>
<dbReference type="PANTHER" id="PTHR13385">
    <property type="entry name" value="AUTOPHAGY PROTEIN 12"/>
    <property type="match status" value="1"/>
</dbReference>
<accession>A0A6A5VP09</accession>
<dbReference type="InterPro" id="IPR029071">
    <property type="entry name" value="Ubiquitin-like_domsf"/>
</dbReference>
<evidence type="ECO:0000313" key="8">
    <source>
        <dbReference type="EMBL" id="KAF1977442.1"/>
    </source>
</evidence>
<dbReference type="GO" id="GO:0034274">
    <property type="term" value="C:Atg12-Atg5-Atg16 complex"/>
    <property type="evidence" value="ECO:0007669"/>
    <property type="project" value="TreeGrafter"/>
</dbReference>
<dbReference type="EMBL" id="ML976663">
    <property type="protein sequence ID" value="KAF1977442.1"/>
    <property type="molecule type" value="Genomic_DNA"/>
</dbReference>
<dbReference type="OrthoDB" id="10003551at2759"/>
<gene>
    <name evidence="8" type="ORF">BU23DRAFT_500280</name>
</gene>
<dbReference type="InterPro" id="IPR007242">
    <property type="entry name" value="Atg12"/>
</dbReference>
<dbReference type="GO" id="GO:0019776">
    <property type="term" value="F:Atg8-family ligase activity"/>
    <property type="evidence" value="ECO:0007669"/>
    <property type="project" value="TreeGrafter"/>
</dbReference>
<comment type="subunit">
    <text evidence="6">Forms a conjugate with ATG5.</text>
</comment>
<dbReference type="GO" id="GO:0061723">
    <property type="term" value="P:glycophagy"/>
    <property type="evidence" value="ECO:0007669"/>
    <property type="project" value="TreeGrafter"/>
</dbReference>
<keyword evidence="5 6" id="KW-0072">Autophagy</keyword>
<feature type="region of interest" description="Disordered" evidence="7">
    <location>
        <begin position="1"/>
        <end position="23"/>
    </location>
</feature>
<comment type="function">
    <text evidence="6">Ubiquitin-like protein involved in cytoplasm to vacuole transport (Cvt), autophagy vesicles formation, mitophagy, and nucleophagy.</text>
</comment>
<evidence type="ECO:0000256" key="4">
    <source>
        <dbReference type="ARBA" id="ARBA00022786"/>
    </source>
</evidence>
<evidence type="ECO:0000256" key="1">
    <source>
        <dbReference type="ARBA" id="ARBA00007778"/>
    </source>
</evidence>
<sequence>MSEGSSSAPASPGLSDDGQNAGEAPLTMEASTLLTTLPVDTKHALASAGKLPLSKVRIHVQPVAGATPLKTTVFALTSSHRFELLVQLLRKKLRLQPHESLFCYVGSVFAPALDETVENLWRCFKQGPNRELYVQYAVSPAFG</sequence>
<dbReference type="SUPFAM" id="SSF54236">
    <property type="entry name" value="Ubiquitin-like"/>
    <property type="match status" value="1"/>
</dbReference>
<comment type="subcellular location">
    <subcellularLocation>
        <location evidence="6">Preautophagosomal structure membrane</location>
        <topology evidence="6">Peripheral membrane protein</topology>
    </subcellularLocation>
</comment>
<keyword evidence="6" id="KW-0653">Protein transport</keyword>
<dbReference type="AlphaFoldDB" id="A0A6A5VP09"/>
<dbReference type="GO" id="GO:0000422">
    <property type="term" value="P:autophagy of mitochondrion"/>
    <property type="evidence" value="ECO:0007669"/>
    <property type="project" value="TreeGrafter"/>
</dbReference>
<comment type="similarity">
    <text evidence="1 6">Belongs to the ATG12 family.</text>
</comment>
<evidence type="ECO:0000256" key="3">
    <source>
        <dbReference type="ARBA" id="ARBA00022499"/>
    </source>
</evidence>
<proteinExistence type="inferred from homology"/>
<dbReference type="CDD" id="cd01612">
    <property type="entry name" value="Ubl_ATG12"/>
    <property type="match status" value="1"/>
</dbReference>
<dbReference type="Pfam" id="PF04110">
    <property type="entry name" value="APG12"/>
    <property type="match status" value="1"/>
</dbReference>
<name>A0A6A5VP09_9PLEO</name>
<evidence type="ECO:0000256" key="6">
    <source>
        <dbReference type="RuleBase" id="RU361201"/>
    </source>
</evidence>
<keyword evidence="3 6" id="KW-1017">Isopeptide bond</keyword>
<dbReference type="GO" id="GO:0034727">
    <property type="term" value="P:piecemeal microautophagy of the nucleus"/>
    <property type="evidence" value="ECO:0007669"/>
    <property type="project" value="TreeGrafter"/>
</dbReference>
<dbReference type="PANTHER" id="PTHR13385:SF0">
    <property type="entry name" value="UBIQUITIN-LIKE PROTEIN ATG12"/>
    <property type="match status" value="1"/>
</dbReference>
<feature type="compositionally biased region" description="Low complexity" evidence="7">
    <location>
        <begin position="1"/>
        <end position="15"/>
    </location>
</feature>
<dbReference type="GO" id="GO:0000421">
    <property type="term" value="C:autophagosome membrane"/>
    <property type="evidence" value="ECO:0007669"/>
    <property type="project" value="TreeGrafter"/>
</dbReference>
<evidence type="ECO:0000256" key="2">
    <source>
        <dbReference type="ARBA" id="ARBA00015875"/>
    </source>
</evidence>
<reference evidence="8" key="1">
    <citation type="journal article" date="2020" name="Stud. Mycol.">
        <title>101 Dothideomycetes genomes: a test case for predicting lifestyles and emergence of pathogens.</title>
        <authorList>
            <person name="Haridas S."/>
            <person name="Albert R."/>
            <person name="Binder M."/>
            <person name="Bloem J."/>
            <person name="Labutti K."/>
            <person name="Salamov A."/>
            <person name="Andreopoulos B."/>
            <person name="Baker S."/>
            <person name="Barry K."/>
            <person name="Bills G."/>
            <person name="Bluhm B."/>
            <person name="Cannon C."/>
            <person name="Castanera R."/>
            <person name="Culley D."/>
            <person name="Daum C."/>
            <person name="Ezra D."/>
            <person name="Gonzalez J."/>
            <person name="Henrissat B."/>
            <person name="Kuo A."/>
            <person name="Liang C."/>
            <person name="Lipzen A."/>
            <person name="Lutzoni F."/>
            <person name="Magnuson J."/>
            <person name="Mondo S."/>
            <person name="Nolan M."/>
            <person name="Ohm R."/>
            <person name="Pangilinan J."/>
            <person name="Park H.-J."/>
            <person name="Ramirez L."/>
            <person name="Alfaro M."/>
            <person name="Sun H."/>
            <person name="Tritt A."/>
            <person name="Yoshinaga Y."/>
            <person name="Zwiers L.-H."/>
            <person name="Turgeon B."/>
            <person name="Goodwin S."/>
            <person name="Spatafora J."/>
            <person name="Crous P."/>
            <person name="Grigoriev I."/>
        </authorList>
    </citation>
    <scope>NUCLEOTIDE SEQUENCE</scope>
    <source>
        <strain evidence="8">CBS 107.79</strain>
    </source>
</reference>
<dbReference type="Proteomes" id="UP000800036">
    <property type="component" value="Unassembled WGS sequence"/>
</dbReference>
<dbReference type="GO" id="GO:0034045">
    <property type="term" value="C:phagophore assembly site membrane"/>
    <property type="evidence" value="ECO:0007669"/>
    <property type="project" value="UniProtKB-SubCell"/>
</dbReference>
<evidence type="ECO:0000256" key="7">
    <source>
        <dbReference type="SAM" id="MobiDB-lite"/>
    </source>
</evidence>
<keyword evidence="4 6" id="KW-0833">Ubl conjugation pathway</keyword>
<keyword evidence="9" id="KW-1185">Reference proteome</keyword>
<dbReference type="GO" id="GO:0097352">
    <property type="term" value="P:autophagosome maturation"/>
    <property type="evidence" value="ECO:0007669"/>
    <property type="project" value="TreeGrafter"/>
</dbReference>
<evidence type="ECO:0000256" key="5">
    <source>
        <dbReference type="ARBA" id="ARBA00023006"/>
    </source>
</evidence>
<evidence type="ECO:0000313" key="9">
    <source>
        <dbReference type="Proteomes" id="UP000800036"/>
    </source>
</evidence>
<keyword evidence="6" id="KW-0472">Membrane</keyword>
<dbReference type="Gene3D" id="3.10.20.90">
    <property type="entry name" value="Phosphatidylinositol 3-kinase Catalytic Subunit, Chain A, domain 1"/>
    <property type="match status" value="1"/>
</dbReference>
<organism evidence="8 9">
    <name type="scientific">Bimuria novae-zelandiae CBS 107.79</name>
    <dbReference type="NCBI Taxonomy" id="1447943"/>
    <lineage>
        <taxon>Eukaryota</taxon>
        <taxon>Fungi</taxon>
        <taxon>Dikarya</taxon>
        <taxon>Ascomycota</taxon>
        <taxon>Pezizomycotina</taxon>
        <taxon>Dothideomycetes</taxon>
        <taxon>Pleosporomycetidae</taxon>
        <taxon>Pleosporales</taxon>
        <taxon>Massarineae</taxon>
        <taxon>Didymosphaeriaceae</taxon>
        <taxon>Bimuria</taxon>
    </lineage>
</organism>